<dbReference type="GO" id="GO:0006883">
    <property type="term" value="P:intracellular sodium ion homeostasis"/>
    <property type="evidence" value="ECO:0007669"/>
    <property type="project" value="TreeGrafter"/>
</dbReference>
<evidence type="ECO:0000256" key="6">
    <source>
        <dbReference type="ARBA" id="ARBA00023136"/>
    </source>
</evidence>
<dbReference type="STRING" id="6689.A0A3R7PTU8"/>
<keyword evidence="5 8" id="KW-1133">Transmembrane helix</keyword>
<evidence type="ECO:0000256" key="1">
    <source>
        <dbReference type="ARBA" id="ARBA00004606"/>
    </source>
</evidence>
<reference evidence="9 10" key="1">
    <citation type="submission" date="2018-04" db="EMBL/GenBank/DDBJ databases">
        <authorList>
            <person name="Zhang X."/>
            <person name="Yuan J."/>
            <person name="Li F."/>
            <person name="Xiang J."/>
        </authorList>
    </citation>
    <scope>NUCLEOTIDE SEQUENCE [LARGE SCALE GENOMIC DNA]</scope>
    <source>
        <tissue evidence="9">Muscle</tissue>
    </source>
</reference>
<keyword evidence="4" id="KW-0735">Signal-anchor</keyword>
<accession>A0A3R7PTU8</accession>
<dbReference type="InterPro" id="IPR038702">
    <property type="entry name" value="Na/K_ATPase_sub_beta_sf"/>
</dbReference>
<comment type="caution">
    <text evidence="9">The sequence shown here is derived from an EMBL/GenBank/DDBJ whole genome shotgun (WGS) entry which is preliminary data.</text>
</comment>
<dbReference type="InterPro" id="IPR000402">
    <property type="entry name" value="Na/K_ATPase_sub_beta"/>
</dbReference>
<evidence type="ECO:0000256" key="2">
    <source>
        <dbReference type="ARBA" id="ARBA00005876"/>
    </source>
</evidence>
<keyword evidence="6 8" id="KW-0472">Membrane</keyword>
<evidence type="ECO:0000256" key="3">
    <source>
        <dbReference type="ARBA" id="ARBA00022692"/>
    </source>
</evidence>
<evidence type="ECO:0000313" key="10">
    <source>
        <dbReference type="Proteomes" id="UP000283509"/>
    </source>
</evidence>
<dbReference type="PANTHER" id="PTHR11523">
    <property type="entry name" value="SODIUM/POTASSIUM-DEPENDENT ATPASE BETA SUBUNIT"/>
    <property type="match status" value="1"/>
</dbReference>
<dbReference type="GO" id="GO:0001671">
    <property type="term" value="F:ATPase activator activity"/>
    <property type="evidence" value="ECO:0007669"/>
    <property type="project" value="TreeGrafter"/>
</dbReference>
<dbReference type="GO" id="GO:1990573">
    <property type="term" value="P:potassium ion import across plasma membrane"/>
    <property type="evidence" value="ECO:0007669"/>
    <property type="project" value="TreeGrafter"/>
</dbReference>
<keyword evidence="3 8" id="KW-0812">Transmembrane</keyword>
<organism evidence="9 10">
    <name type="scientific">Penaeus vannamei</name>
    <name type="common">Whiteleg shrimp</name>
    <name type="synonym">Litopenaeus vannamei</name>
    <dbReference type="NCBI Taxonomy" id="6689"/>
    <lineage>
        <taxon>Eukaryota</taxon>
        <taxon>Metazoa</taxon>
        <taxon>Ecdysozoa</taxon>
        <taxon>Arthropoda</taxon>
        <taxon>Crustacea</taxon>
        <taxon>Multicrustacea</taxon>
        <taxon>Malacostraca</taxon>
        <taxon>Eumalacostraca</taxon>
        <taxon>Eucarida</taxon>
        <taxon>Decapoda</taxon>
        <taxon>Dendrobranchiata</taxon>
        <taxon>Penaeoidea</taxon>
        <taxon>Penaeidae</taxon>
        <taxon>Penaeus</taxon>
    </lineage>
</organism>
<dbReference type="GO" id="GO:0036376">
    <property type="term" value="P:sodium ion export across plasma membrane"/>
    <property type="evidence" value="ECO:0007669"/>
    <property type="project" value="TreeGrafter"/>
</dbReference>
<evidence type="ECO:0000256" key="4">
    <source>
        <dbReference type="ARBA" id="ARBA00022968"/>
    </source>
</evidence>
<proteinExistence type="inferred from homology"/>
<dbReference type="Gene3D" id="2.60.40.1660">
    <property type="entry name" value="Na, k-atpase alpha subunit"/>
    <property type="match status" value="1"/>
</dbReference>
<keyword evidence="10" id="KW-1185">Reference proteome</keyword>
<name>A0A3R7PTU8_PENVA</name>
<evidence type="ECO:0000256" key="7">
    <source>
        <dbReference type="SAM" id="MobiDB-lite"/>
    </source>
</evidence>
<reference evidence="9 10" key="2">
    <citation type="submission" date="2019-01" db="EMBL/GenBank/DDBJ databases">
        <title>The decoding of complex shrimp genome reveals the adaptation for benthos swimmer, frequently molting mechanism and breeding impact on genome.</title>
        <authorList>
            <person name="Sun Y."/>
            <person name="Gao Y."/>
            <person name="Yu Y."/>
        </authorList>
    </citation>
    <scope>NUCLEOTIDE SEQUENCE [LARGE SCALE GENOMIC DNA]</scope>
    <source>
        <tissue evidence="9">Muscle</tissue>
    </source>
</reference>
<sequence>MPPYFGTGVNSIPEGFGMASGQDTNSAYARSGLKGAQGPPKPPEDESKIPTTNPRMKFERESFRRFLWNPDKKTVLGRTGLGGVKTTTRADRHIISAEAGITLSAKIGLFYVFFYLFLAGYFAFMMTVFYSTLDTHKNGRPKYTPTDGSILRHPGVSIRPRTTPEFMFAAIWFDSTNPASYEGFVESLDSFVKPYRDSKQSRSDCSAGTRPTGTSCKFDINLLGPCASDRAWGFDKLEPCILIKINKLLDWKPEPYTSKDLPDDAPQELLTHIQNLEQSGKDASYTWLSCKAVKGDCMIDYYPEPGFSAGVLSIRQQSWLLIPHRCHQDQQPDRCVKLRIIVLS</sequence>
<dbReference type="EMBL" id="QCYY01000822">
    <property type="protein sequence ID" value="ROT82439.1"/>
    <property type="molecule type" value="Genomic_DNA"/>
</dbReference>
<feature type="region of interest" description="Disordered" evidence="7">
    <location>
        <begin position="1"/>
        <end position="53"/>
    </location>
</feature>
<dbReference type="OrthoDB" id="5912413at2759"/>
<dbReference type="GO" id="GO:0005890">
    <property type="term" value="C:sodium:potassium-exchanging ATPase complex"/>
    <property type="evidence" value="ECO:0007669"/>
    <property type="project" value="InterPro"/>
</dbReference>
<dbReference type="AlphaFoldDB" id="A0A3R7PTU8"/>
<dbReference type="PANTHER" id="PTHR11523:SF28">
    <property type="entry name" value="NA_K-ATPASE BETA SUBUNIT ISOFORM 4-RELATED"/>
    <property type="match status" value="1"/>
</dbReference>
<protein>
    <submittedName>
        <fullName evidence="9">Sodium/potassium-transporting ATPase subunit beta</fullName>
    </submittedName>
</protein>
<evidence type="ECO:0000313" key="9">
    <source>
        <dbReference type="EMBL" id="ROT82439.1"/>
    </source>
</evidence>
<feature type="transmembrane region" description="Helical" evidence="8">
    <location>
        <begin position="109"/>
        <end position="133"/>
    </location>
</feature>
<comment type="subcellular location">
    <subcellularLocation>
        <location evidence="1">Membrane</location>
        <topology evidence="1">Single-pass type II membrane protein</topology>
    </subcellularLocation>
</comment>
<dbReference type="Pfam" id="PF00287">
    <property type="entry name" value="Na_K-ATPase"/>
    <property type="match status" value="1"/>
</dbReference>
<comment type="similarity">
    <text evidence="2">Belongs to the X(+)/potassium ATPases subunit beta family.</text>
</comment>
<dbReference type="Gene3D" id="1.20.5.170">
    <property type="match status" value="2"/>
</dbReference>
<gene>
    <name evidence="9" type="ORF">C7M84_024398</name>
</gene>
<evidence type="ECO:0000256" key="8">
    <source>
        <dbReference type="SAM" id="Phobius"/>
    </source>
</evidence>
<dbReference type="Proteomes" id="UP000283509">
    <property type="component" value="Unassembled WGS sequence"/>
</dbReference>
<evidence type="ECO:0000256" key="5">
    <source>
        <dbReference type="ARBA" id="ARBA00022989"/>
    </source>
</evidence>
<dbReference type="GO" id="GO:0030007">
    <property type="term" value="P:intracellular potassium ion homeostasis"/>
    <property type="evidence" value="ECO:0007669"/>
    <property type="project" value="TreeGrafter"/>
</dbReference>